<dbReference type="Proteomes" id="UP001595997">
    <property type="component" value="Unassembled WGS sequence"/>
</dbReference>
<reference evidence="4" key="1">
    <citation type="journal article" date="2019" name="Int. J. Syst. Evol. Microbiol.">
        <title>The Global Catalogue of Microorganisms (GCM) 10K type strain sequencing project: providing services to taxonomists for standard genome sequencing and annotation.</title>
        <authorList>
            <consortium name="The Broad Institute Genomics Platform"/>
            <consortium name="The Broad Institute Genome Sequencing Center for Infectious Disease"/>
            <person name="Wu L."/>
            <person name="Ma J."/>
        </authorList>
    </citation>
    <scope>NUCLEOTIDE SEQUENCE [LARGE SCALE GENOMIC DNA]</scope>
    <source>
        <strain evidence="4">CGMCC 4.7357</strain>
    </source>
</reference>
<organism evidence="3 4">
    <name type="scientific">Streptomyces ovatisporus</name>
    <dbReference type="NCBI Taxonomy" id="1128682"/>
    <lineage>
        <taxon>Bacteria</taxon>
        <taxon>Bacillati</taxon>
        <taxon>Actinomycetota</taxon>
        <taxon>Actinomycetes</taxon>
        <taxon>Kitasatosporales</taxon>
        <taxon>Streptomycetaceae</taxon>
        <taxon>Streptomyces</taxon>
    </lineage>
</organism>
<proteinExistence type="predicted"/>
<keyword evidence="2" id="KW-0472">Membrane</keyword>
<dbReference type="SUPFAM" id="SSF52540">
    <property type="entry name" value="P-loop containing nucleoside triphosphate hydrolases"/>
    <property type="match status" value="1"/>
</dbReference>
<feature type="compositionally biased region" description="Basic and acidic residues" evidence="1">
    <location>
        <begin position="706"/>
        <end position="723"/>
    </location>
</feature>
<evidence type="ECO:0000313" key="3">
    <source>
        <dbReference type="EMBL" id="MFC4494761.1"/>
    </source>
</evidence>
<dbReference type="EMBL" id="JBHSFH010000006">
    <property type="protein sequence ID" value="MFC4494761.1"/>
    <property type="molecule type" value="Genomic_DNA"/>
</dbReference>
<feature type="compositionally biased region" description="Pro residues" evidence="1">
    <location>
        <begin position="790"/>
        <end position="813"/>
    </location>
</feature>
<keyword evidence="4" id="KW-1185">Reference proteome</keyword>
<dbReference type="PRINTS" id="PR00830">
    <property type="entry name" value="ENDOLAPTASE"/>
</dbReference>
<evidence type="ECO:0008006" key="5">
    <source>
        <dbReference type="Google" id="ProtNLM"/>
    </source>
</evidence>
<evidence type="ECO:0000256" key="2">
    <source>
        <dbReference type="SAM" id="Phobius"/>
    </source>
</evidence>
<feature type="transmembrane region" description="Helical" evidence="2">
    <location>
        <begin position="829"/>
        <end position="851"/>
    </location>
</feature>
<protein>
    <recommendedName>
        <fullName evidence="5">ATP-binding protein</fullName>
    </recommendedName>
</protein>
<accession>A0ABV9A7C7</accession>
<evidence type="ECO:0000256" key="1">
    <source>
        <dbReference type="SAM" id="MobiDB-lite"/>
    </source>
</evidence>
<comment type="caution">
    <text evidence="3">The sequence shown here is derived from an EMBL/GenBank/DDBJ whole genome shotgun (WGS) entry which is preliminary data.</text>
</comment>
<feature type="region of interest" description="Disordered" evidence="1">
    <location>
        <begin position="706"/>
        <end position="734"/>
    </location>
</feature>
<feature type="region of interest" description="Disordered" evidence="1">
    <location>
        <begin position="111"/>
        <end position="136"/>
    </location>
</feature>
<evidence type="ECO:0000313" key="4">
    <source>
        <dbReference type="Proteomes" id="UP001595997"/>
    </source>
</evidence>
<name>A0ABV9A7C7_9ACTN</name>
<feature type="region of interest" description="Disordered" evidence="1">
    <location>
        <begin position="784"/>
        <end position="825"/>
    </location>
</feature>
<keyword evidence="2" id="KW-0812">Transmembrane</keyword>
<dbReference type="RefSeq" id="WP_386446417.1">
    <property type="nucleotide sequence ID" value="NZ_JBHSFH010000006.1"/>
</dbReference>
<dbReference type="InterPro" id="IPR027417">
    <property type="entry name" value="P-loop_NTPase"/>
</dbReference>
<gene>
    <name evidence="3" type="ORF">ACFPA8_11520</name>
</gene>
<sequence length="854" mass="92125">MWNRAASVEYAGRVGVGCVVAPGVILTARRMVEPTASESVGEPRMVRVLNNGGSGPRAEAEVAWRRGEAALLRCRPRDLGQEFTPVRWGEMTCTNPATPPQCSALGLAPSGMRSLTSGAQPDEHAGWQEPSGPEPLKAPVHVDIDTVANASPAYGLHLALRPSQHLDGQAFSPWQGMSGAAVFCADLLMGMVAHAPGASLHSRVEAVPARQLLEDRGFCDIIEEACGSRPRLEAADLDGLFDSLPQPAAAASYLLDPRSEVVDFIGLDTEINTLTDWCHTREGVSVAAVEGPAGVGKSRLGAELARRLSERRPEAEHQPGSADIPWTAGFLSGIPGQQPPPYGMFRQLTRPALIIVDQAETRLAQVDQLLSALATHDRPQHRIRVLLLARSTHSWWHRLQDHYRGLVLDPPIGLDSDALYRHHTPAQIQELAEIDFSKRILTLHRAGTPDDWDAYQAADQRATAAAHTPPPQTATVTKSAPPHILTLHMDALTSVLLNSPGELTDSLPATLTLIEHETTYLKRGAAKQGLPHAHPHLLQALTALQAMAGAETEEETTSLIQTAWQFHHRPHPAPLDEQTLHKLHRTLRECHPPLDGGSCGSTGPHALTSALIDRLERDTGTFLHHALTSRYISAGQRRRSLTTLAHTLTAHPHLAPHIAHTIAVNSALLAVPATHITEHLPENTREKWLKTLHAAAAQRQREAYERQREAEARREAEAQRAAREAAAAQAKTTVTTPGETLVLGQAAVRGDVTVQQQAPTPAHAAVNGNGTGGESLVQERVVANGHPRHPGAPVPPAPTPQGRTGPPPAPSSPAPQRRRRRRSLRDPSVPALLVMITVPLAILVTVVWATLQRT</sequence>
<keyword evidence="2" id="KW-1133">Transmembrane helix</keyword>